<dbReference type="InterPro" id="IPR002052">
    <property type="entry name" value="DNA_methylase_N6_adenine_CS"/>
</dbReference>
<keyword evidence="6" id="KW-0680">Restriction system</keyword>
<evidence type="ECO:0000256" key="7">
    <source>
        <dbReference type="ARBA" id="ARBA00047942"/>
    </source>
</evidence>
<keyword evidence="3 11" id="KW-0489">Methyltransferase</keyword>
<keyword evidence="4 11" id="KW-0808">Transferase</keyword>
<evidence type="ECO:0000256" key="2">
    <source>
        <dbReference type="ARBA" id="ARBA00011900"/>
    </source>
</evidence>
<dbReference type="EC" id="2.1.1.72" evidence="2"/>
<dbReference type="InterPro" id="IPR003356">
    <property type="entry name" value="DNA_methylase_A-5"/>
</dbReference>
<comment type="catalytic activity">
    <reaction evidence="7">
        <text>a 2'-deoxyadenosine in DNA + S-adenosyl-L-methionine = an N(6)-methyl-2'-deoxyadenosine in DNA + S-adenosyl-L-homocysteine + H(+)</text>
        <dbReference type="Rhea" id="RHEA:15197"/>
        <dbReference type="Rhea" id="RHEA-COMP:12418"/>
        <dbReference type="Rhea" id="RHEA-COMP:12419"/>
        <dbReference type="ChEBI" id="CHEBI:15378"/>
        <dbReference type="ChEBI" id="CHEBI:57856"/>
        <dbReference type="ChEBI" id="CHEBI:59789"/>
        <dbReference type="ChEBI" id="CHEBI:90615"/>
        <dbReference type="ChEBI" id="CHEBI:90616"/>
        <dbReference type="EC" id="2.1.1.72"/>
    </reaction>
</comment>
<keyword evidence="5" id="KW-0949">S-adenosyl-L-methionine</keyword>
<dbReference type="PANTHER" id="PTHR42933:SF3">
    <property type="entry name" value="TYPE I RESTRICTION ENZYME MJAVIII METHYLASE SUBUNIT"/>
    <property type="match status" value="1"/>
</dbReference>
<evidence type="ECO:0000256" key="8">
    <source>
        <dbReference type="SAM" id="Coils"/>
    </source>
</evidence>
<dbReference type="Pfam" id="PF12161">
    <property type="entry name" value="HsdM_N"/>
    <property type="match status" value="1"/>
</dbReference>
<sequence>MALKKSDLYSSLWKSCDELRGGMDASQYKDYILTLLFVKYVSDKAKANSKSLTRVPQGGSFDDMLKARGNKEIGDKFNKIIAKLADANGLRNVIDLADFNDPEKLGKGQEMVDRLTKLVSIFEGLDFRGSRAEGDDLLGDAYEYLMRHFATESGKSKGQFYTPAEVSRILAKVVGINKTTRADQTVYDPTCGSGSLLLKVADEAPRGITIYGQEKDNATWALSKMNMWLHGNEDAEIEKGDTITSPQFTKGAELRTFDFAVANPPFSVKSWNSGLDKDYGRFEYGMPPEKNGDYAFLLHVLKSLKSTGKAAVILPHGVLFRGHAEADIRRNLLKRGFIKGIIGLPPNLFYGTGIPACIVVLDKENAAGRTGVFMIDASKGFMKDGPKNRLRAQDIHKIVDTFNKQIEIDRYSRMVPLKEIADAKNGFNLNIPRYIDSSEPEDIQDLHAHLHGGIPDRDLDALDEYWKAFPSLRSTLFTENRPGYSDLVIDIADVQQAVLESPKFKKFAAKVDDIVDEWFAAHRTRLANINEDTKPAELIGEISEDLLTRFKSVPLLDEYDVYEQLMSYWNETTMHDDVFMIMNDGWLGAAKPRKTIEDKERKLSEAPDLIIGSGRNAAKYKMDLIPPSLMVSTYYYETQDQINELTAEVEAAAQAIEEYVEEHAVEDGVLAGAVDDDKITKALAATRLRVAKREKSDPDEIKALEHLIKLYDAEAAAKKAVKDLQAELDMTVLKEYGKLTEDDVKFLVLDEKWHATIKSRIAGEVTSLTYDLVARIQQLGKRYAQTVGALDSELAELDAKVAAHLAAMGVKP</sequence>
<dbReference type="Gene3D" id="3.40.50.150">
    <property type="entry name" value="Vaccinia Virus protein VP39"/>
    <property type="match status" value="1"/>
</dbReference>
<dbReference type="PRINTS" id="PR00507">
    <property type="entry name" value="N12N6MTFRASE"/>
</dbReference>
<evidence type="ECO:0000313" key="12">
    <source>
        <dbReference type="Proteomes" id="UP001168823"/>
    </source>
</evidence>
<dbReference type="InterPro" id="IPR029063">
    <property type="entry name" value="SAM-dependent_MTases_sf"/>
</dbReference>
<dbReference type="Proteomes" id="UP001168823">
    <property type="component" value="Unassembled WGS sequence"/>
</dbReference>
<comment type="caution">
    <text evidence="11">The sequence shown here is derived from an EMBL/GenBank/DDBJ whole genome shotgun (WGS) entry which is preliminary data.</text>
</comment>
<dbReference type="PANTHER" id="PTHR42933">
    <property type="entry name" value="SLR6095 PROTEIN"/>
    <property type="match status" value="1"/>
</dbReference>
<feature type="coiled-coil region" evidence="8">
    <location>
        <begin position="635"/>
        <end position="662"/>
    </location>
</feature>
<reference evidence="11" key="1">
    <citation type="submission" date="2023-07" db="EMBL/GenBank/DDBJ databases">
        <title>Mycolicibacterium sp. nov., a novel bacterial species.</title>
        <authorList>
            <person name="Cao Y."/>
        </authorList>
    </citation>
    <scope>NUCLEOTIDE SEQUENCE</scope>
    <source>
        <strain evidence="11">KC 300</strain>
    </source>
</reference>
<feature type="domain" description="DNA methylase adenine-specific" evidence="9">
    <location>
        <begin position="135"/>
        <end position="441"/>
    </location>
</feature>
<dbReference type="RefSeq" id="WP_302913890.1">
    <property type="nucleotide sequence ID" value="NZ_JAUMSQ010000051.1"/>
</dbReference>
<dbReference type="Gene3D" id="1.20.1260.30">
    <property type="match status" value="1"/>
</dbReference>
<dbReference type="GO" id="GO:0032259">
    <property type="term" value="P:methylation"/>
    <property type="evidence" value="ECO:0007669"/>
    <property type="project" value="UniProtKB-KW"/>
</dbReference>
<dbReference type="GO" id="GO:0008168">
    <property type="term" value="F:methyltransferase activity"/>
    <property type="evidence" value="ECO:0007669"/>
    <property type="project" value="UniProtKB-KW"/>
</dbReference>
<evidence type="ECO:0000256" key="3">
    <source>
        <dbReference type="ARBA" id="ARBA00022603"/>
    </source>
</evidence>
<accession>A0ABT8UE16</accession>
<dbReference type="InterPro" id="IPR022749">
    <property type="entry name" value="D12N6_MeTrfase_N"/>
</dbReference>
<dbReference type="InterPro" id="IPR038333">
    <property type="entry name" value="T1MK-like_N_sf"/>
</dbReference>
<dbReference type="InterPro" id="IPR051537">
    <property type="entry name" value="DNA_Adenine_Mtase"/>
</dbReference>
<dbReference type="SUPFAM" id="SSF53335">
    <property type="entry name" value="S-adenosyl-L-methionine-dependent methyltransferases"/>
    <property type="match status" value="1"/>
</dbReference>
<evidence type="ECO:0000259" key="10">
    <source>
        <dbReference type="Pfam" id="PF12161"/>
    </source>
</evidence>
<evidence type="ECO:0000256" key="4">
    <source>
        <dbReference type="ARBA" id="ARBA00022679"/>
    </source>
</evidence>
<dbReference type="PROSITE" id="PS00092">
    <property type="entry name" value="N6_MTASE"/>
    <property type="match status" value="1"/>
</dbReference>
<comment type="similarity">
    <text evidence="1">Belongs to the N(4)/N(6)-methyltransferase family.</text>
</comment>
<dbReference type="EMBL" id="JAUMSQ010000051">
    <property type="protein sequence ID" value="MDO3636037.1"/>
    <property type="molecule type" value="Genomic_DNA"/>
</dbReference>
<evidence type="ECO:0000256" key="1">
    <source>
        <dbReference type="ARBA" id="ARBA00006594"/>
    </source>
</evidence>
<organism evidence="11 12">
    <name type="scientific">Mycolicibacterium arseniciresistens</name>
    <dbReference type="NCBI Taxonomy" id="3062257"/>
    <lineage>
        <taxon>Bacteria</taxon>
        <taxon>Bacillati</taxon>
        <taxon>Actinomycetota</taxon>
        <taxon>Actinomycetes</taxon>
        <taxon>Mycobacteriales</taxon>
        <taxon>Mycobacteriaceae</taxon>
        <taxon>Mycolicibacterium</taxon>
    </lineage>
</organism>
<proteinExistence type="inferred from homology"/>
<dbReference type="Pfam" id="PF02384">
    <property type="entry name" value="N6_Mtase"/>
    <property type="match status" value="1"/>
</dbReference>
<evidence type="ECO:0000256" key="5">
    <source>
        <dbReference type="ARBA" id="ARBA00022691"/>
    </source>
</evidence>
<evidence type="ECO:0000259" key="9">
    <source>
        <dbReference type="Pfam" id="PF02384"/>
    </source>
</evidence>
<keyword evidence="8" id="KW-0175">Coiled coil</keyword>
<protein>
    <recommendedName>
        <fullName evidence="2">site-specific DNA-methyltransferase (adenine-specific)</fullName>
        <ecNumber evidence="2">2.1.1.72</ecNumber>
    </recommendedName>
</protein>
<gene>
    <name evidence="11" type="ORF">Q2100_09805</name>
</gene>
<feature type="domain" description="N6 adenine-specific DNA methyltransferase N-terminal" evidence="10">
    <location>
        <begin position="10"/>
        <end position="122"/>
    </location>
</feature>
<evidence type="ECO:0000313" key="11">
    <source>
        <dbReference type="EMBL" id="MDO3636037.1"/>
    </source>
</evidence>
<evidence type="ECO:0000256" key="6">
    <source>
        <dbReference type="ARBA" id="ARBA00022747"/>
    </source>
</evidence>
<name>A0ABT8UE16_9MYCO</name>
<keyword evidence="12" id="KW-1185">Reference proteome</keyword>